<dbReference type="PANTHER" id="PTHR46512:SF1">
    <property type="entry name" value="PEPTIDYLPROLYL ISOMERASE"/>
    <property type="match status" value="1"/>
</dbReference>
<name>A0A1X6MN59_9APHY</name>
<feature type="region of interest" description="Disordered" evidence="1">
    <location>
        <begin position="202"/>
        <end position="236"/>
    </location>
</feature>
<feature type="region of interest" description="Disordered" evidence="1">
    <location>
        <begin position="52"/>
        <end position="125"/>
    </location>
</feature>
<dbReference type="GO" id="GO:0016020">
    <property type="term" value="C:membrane"/>
    <property type="evidence" value="ECO:0007669"/>
    <property type="project" value="TreeGrafter"/>
</dbReference>
<dbReference type="GO" id="GO:0012505">
    <property type="term" value="C:endomembrane system"/>
    <property type="evidence" value="ECO:0007669"/>
    <property type="project" value="TreeGrafter"/>
</dbReference>
<dbReference type="GO" id="GO:0043066">
    <property type="term" value="P:negative regulation of apoptotic process"/>
    <property type="evidence" value="ECO:0007669"/>
    <property type="project" value="TreeGrafter"/>
</dbReference>
<dbReference type="OrthoDB" id="433738at2759"/>
<feature type="region of interest" description="Disordered" evidence="1">
    <location>
        <begin position="360"/>
        <end position="546"/>
    </location>
</feature>
<keyword evidence="3" id="KW-1185">Reference proteome</keyword>
<feature type="region of interest" description="Disordered" evidence="1">
    <location>
        <begin position="280"/>
        <end position="329"/>
    </location>
</feature>
<organism evidence="2 3">
    <name type="scientific">Postia placenta MAD-698-R-SB12</name>
    <dbReference type="NCBI Taxonomy" id="670580"/>
    <lineage>
        <taxon>Eukaryota</taxon>
        <taxon>Fungi</taxon>
        <taxon>Dikarya</taxon>
        <taxon>Basidiomycota</taxon>
        <taxon>Agaricomycotina</taxon>
        <taxon>Agaricomycetes</taxon>
        <taxon>Polyporales</taxon>
        <taxon>Adustoporiaceae</taxon>
        <taxon>Rhodonia</taxon>
    </lineage>
</organism>
<dbReference type="AlphaFoldDB" id="A0A1X6MN59"/>
<feature type="compositionally biased region" description="Low complexity" evidence="1">
    <location>
        <begin position="290"/>
        <end position="303"/>
    </location>
</feature>
<dbReference type="Gene3D" id="1.25.40.10">
    <property type="entry name" value="Tetratricopeptide repeat domain"/>
    <property type="match status" value="1"/>
</dbReference>
<dbReference type="InterPro" id="IPR011990">
    <property type="entry name" value="TPR-like_helical_dom_sf"/>
</dbReference>
<evidence type="ECO:0000313" key="3">
    <source>
        <dbReference type="Proteomes" id="UP000194127"/>
    </source>
</evidence>
<dbReference type="STRING" id="670580.A0A1X6MN59"/>
<protein>
    <submittedName>
        <fullName evidence="2">Uncharacterized protein</fullName>
    </submittedName>
</protein>
<feature type="compositionally biased region" description="Low complexity" evidence="1">
    <location>
        <begin position="405"/>
        <end position="415"/>
    </location>
</feature>
<dbReference type="Proteomes" id="UP000194127">
    <property type="component" value="Unassembled WGS sequence"/>
</dbReference>
<dbReference type="PANTHER" id="PTHR46512">
    <property type="entry name" value="PEPTIDYLPROLYL ISOMERASE"/>
    <property type="match status" value="1"/>
</dbReference>
<evidence type="ECO:0000256" key="1">
    <source>
        <dbReference type="SAM" id="MobiDB-lite"/>
    </source>
</evidence>
<sequence length="1000" mass="109344">MPCKLFEPLWSASMSCLSYHEGCRRCSTCCRRRANSQGRSFLVFPDGGGKELNLDSMHRRPSAVASPLSPLAPQPLTPRRGYSAASQVSSPHTPPNRDSPLPLLAPASNRQSGDSWNSSIHDGADDDVTEWTQEQTRLLSRTLDALPAHLLTPFNGAVPPSNLLDKLARRVADAKGPGGWPHSIRATRAKIVELARIRAKEAATDGASDTIAEEDSSDPDVLQSANPGPKRPLYRQSSMDFMQIDKNGIMENDNLRRLSRRLQRAERIIPSYHPYAGFSRSSSPIHKHALSSTASSSTLNSINSDDREAHGRERRSMSDMSNSSESFILPAIDPRVQRVKRAESFAGMLCPPGHLLKRAPSYGASSRRSSGAMSISGKDSDVTSSDEEEKLRSLKAKKARVKATSPSPVGSSPPVILEHPKSSKKSTPLPSNKASKTSNDASVKRSNRPKANLQRNPSILGGELPRLQPTIETPLPSIPARDTPTVNTSASTAASSSPHRARKSRRTPKISDTPVATGGNSSASSVPNTPATNDRPCKPLRRSRGVHLPDRTVARKISFTNLAEASAENNVNTGLGLGLESRASLGPLRSSIPPFQCAIYISSHCMRINLRCPTLALLCVSRMFVGVITRWLVLQVPRISSDLTELLGVYDIGYPVYRLLRCNCLCTLLSPLSNLCTLLCKKYARPLIPSVRPVSYEAKCAHGKGVTAQMLRFMIASWPKRAPRPNSEKPTILENSDIAARMRADGETILERKRHVQKREYAWEKIHEVDCGRPPRAAGAHCTPCPLRSCAACSPIYPHIHIATCRKMSETKEPSPEVLQKLATAKEKKDAGDQAFKAGEVKNAPHTHKALMYLNGIDKNALSPMTAITSGSIVDGAANEQKKKTEADEILEKVYSNMAACHLKQSNWKRAIETADKAIAQNADCYKALFRKAKALGELGFFEKAEKILEDLLKKDEADAPTLNAELARLRAVDKEREKAHNQKFKGFLNREKKTAEASA</sequence>
<gene>
    <name evidence="2" type="ORF">POSPLADRAFT_1067805</name>
</gene>
<accession>A0A1X6MN59</accession>
<feature type="compositionally biased region" description="Polar residues" evidence="1">
    <location>
        <begin position="518"/>
        <end position="532"/>
    </location>
</feature>
<dbReference type="InterPro" id="IPR050754">
    <property type="entry name" value="FKBP4/5/8-like"/>
</dbReference>
<feature type="compositionally biased region" description="Low complexity" evidence="1">
    <location>
        <begin position="360"/>
        <end position="377"/>
    </location>
</feature>
<feature type="compositionally biased region" description="Low complexity" evidence="1">
    <location>
        <begin position="488"/>
        <end position="497"/>
    </location>
</feature>
<dbReference type="SUPFAM" id="SSF48452">
    <property type="entry name" value="TPR-like"/>
    <property type="match status" value="1"/>
</dbReference>
<feature type="compositionally biased region" description="Polar residues" evidence="1">
    <location>
        <begin position="108"/>
        <end position="120"/>
    </location>
</feature>
<dbReference type="GO" id="GO:0044183">
    <property type="term" value="F:protein folding chaperone"/>
    <property type="evidence" value="ECO:0007669"/>
    <property type="project" value="TreeGrafter"/>
</dbReference>
<dbReference type="GeneID" id="36327178"/>
<proteinExistence type="predicted"/>
<dbReference type="GO" id="GO:0005829">
    <property type="term" value="C:cytosol"/>
    <property type="evidence" value="ECO:0007669"/>
    <property type="project" value="TreeGrafter"/>
</dbReference>
<evidence type="ECO:0000313" key="2">
    <source>
        <dbReference type="EMBL" id="OSX57790.1"/>
    </source>
</evidence>
<dbReference type="RefSeq" id="XP_024334584.1">
    <property type="nucleotide sequence ID" value="XM_024482228.1"/>
</dbReference>
<feature type="compositionally biased region" description="Basic and acidic residues" evidence="1">
    <location>
        <begin position="304"/>
        <end position="317"/>
    </location>
</feature>
<feature type="compositionally biased region" description="Basic residues" evidence="1">
    <location>
        <begin position="499"/>
        <end position="508"/>
    </location>
</feature>
<dbReference type="GO" id="GO:0005740">
    <property type="term" value="C:mitochondrial envelope"/>
    <property type="evidence" value="ECO:0007669"/>
    <property type="project" value="TreeGrafter"/>
</dbReference>
<reference evidence="2 3" key="1">
    <citation type="submission" date="2017-04" db="EMBL/GenBank/DDBJ databases">
        <title>Genome Sequence of the Model Brown-Rot Fungus Postia placenta SB12.</title>
        <authorList>
            <consortium name="DOE Joint Genome Institute"/>
            <person name="Gaskell J."/>
            <person name="Kersten P."/>
            <person name="Larrondo L.F."/>
            <person name="Canessa P."/>
            <person name="Martinez D."/>
            <person name="Hibbett D."/>
            <person name="Schmoll M."/>
            <person name="Kubicek C.P."/>
            <person name="Martinez A.T."/>
            <person name="Yadav J."/>
            <person name="Master E."/>
            <person name="Magnuson J.K."/>
            <person name="James T."/>
            <person name="Yaver D."/>
            <person name="Berka R."/>
            <person name="Labutti K."/>
            <person name="Lipzen A."/>
            <person name="Aerts A."/>
            <person name="Barry K."/>
            <person name="Henrissat B."/>
            <person name="Blanchette R."/>
            <person name="Grigoriev I."/>
            <person name="Cullen D."/>
        </authorList>
    </citation>
    <scope>NUCLEOTIDE SEQUENCE [LARGE SCALE GENOMIC DNA]</scope>
    <source>
        <strain evidence="2 3">MAD-698-R-SB12</strain>
    </source>
</reference>
<dbReference type="SMART" id="SM00028">
    <property type="entry name" value="TPR"/>
    <property type="match status" value="2"/>
</dbReference>
<dbReference type="InterPro" id="IPR019734">
    <property type="entry name" value="TPR_rpt"/>
</dbReference>
<dbReference type="EMBL" id="KZ110607">
    <property type="protein sequence ID" value="OSX57790.1"/>
    <property type="molecule type" value="Genomic_DNA"/>
</dbReference>